<gene>
    <name evidence="1" type="ORF">Pmani_008149</name>
</gene>
<proteinExistence type="predicted"/>
<dbReference type="AlphaFoldDB" id="A0AAE1Q7E0"/>
<dbReference type="EMBL" id="JAWZYT010000625">
    <property type="protein sequence ID" value="KAK4321041.1"/>
    <property type="molecule type" value="Genomic_DNA"/>
</dbReference>
<comment type="caution">
    <text evidence="1">The sequence shown here is derived from an EMBL/GenBank/DDBJ whole genome shotgun (WGS) entry which is preliminary data.</text>
</comment>
<organism evidence="1 2">
    <name type="scientific">Petrolisthes manimaculis</name>
    <dbReference type="NCBI Taxonomy" id="1843537"/>
    <lineage>
        <taxon>Eukaryota</taxon>
        <taxon>Metazoa</taxon>
        <taxon>Ecdysozoa</taxon>
        <taxon>Arthropoda</taxon>
        <taxon>Crustacea</taxon>
        <taxon>Multicrustacea</taxon>
        <taxon>Malacostraca</taxon>
        <taxon>Eumalacostraca</taxon>
        <taxon>Eucarida</taxon>
        <taxon>Decapoda</taxon>
        <taxon>Pleocyemata</taxon>
        <taxon>Anomura</taxon>
        <taxon>Galatheoidea</taxon>
        <taxon>Porcellanidae</taxon>
        <taxon>Petrolisthes</taxon>
    </lineage>
</organism>
<evidence type="ECO:0000313" key="2">
    <source>
        <dbReference type="Proteomes" id="UP001292094"/>
    </source>
</evidence>
<evidence type="ECO:0000313" key="1">
    <source>
        <dbReference type="EMBL" id="KAK4321041.1"/>
    </source>
</evidence>
<reference evidence="1" key="1">
    <citation type="submission" date="2023-11" db="EMBL/GenBank/DDBJ databases">
        <title>Genome assemblies of two species of porcelain crab, Petrolisthes cinctipes and Petrolisthes manimaculis (Anomura: Porcellanidae).</title>
        <authorList>
            <person name="Angst P."/>
        </authorList>
    </citation>
    <scope>NUCLEOTIDE SEQUENCE</scope>
    <source>
        <strain evidence="1">PB745_02</strain>
        <tissue evidence="1">Gill</tissue>
    </source>
</reference>
<keyword evidence="2" id="KW-1185">Reference proteome</keyword>
<dbReference type="Proteomes" id="UP001292094">
    <property type="component" value="Unassembled WGS sequence"/>
</dbReference>
<sequence length="69" mass="7927">MSNTEEENKQFQHQGKAARLPYNIQTRGMVLQLYEYLRMRIPLMCAADLEAETVAATGVSIRTLQQIKK</sequence>
<protein>
    <submittedName>
        <fullName evidence="1">Uncharacterized protein</fullName>
    </submittedName>
</protein>
<name>A0AAE1Q7E0_9EUCA</name>
<accession>A0AAE1Q7E0</accession>